<dbReference type="STRING" id="5353.A0A1Q3DVB0"/>
<dbReference type="GO" id="GO:0008061">
    <property type="term" value="F:chitin binding"/>
    <property type="evidence" value="ECO:0007669"/>
    <property type="project" value="InterPro"/>
</dbReference>
<keyword evidence="3" id="KW-0146">Chitin degradation</keyword>
<dbReference type="GO" id="GO:0000272">
    <property type="term" value="P:polysaccharide catabolic process"/>
    <property type="evidence" value="ECO:0007669"/>
    <property type="project" value="UniProtKB-KW"/>
</dbReference>
<dbReference type="InterPro" id="IPR008928">
    <property type="entry name" value="6-hairpin_glycosidase_sf"/>
</dbReference>
<gene>
    <name evidence="9" type="ORF">LENED_000363</name>
</gene>
<evidence type="ECO:0000256" key="3">
    <source>
        <dbReference type="ARBA" id="ARBA00023024"/>
    </source>
</evidence>
<comment type="catalytic activity">
    <reaction evidence="1">
        <text>Random endo-hydrolysis of N-acetyl-beta-D-glucosaminide (1-&gt;4)-beta-linkages in chitin and chitodextrins.</text>
        <dbReference type="EC" id="3.2.1.14"/>
    </reaction>
</comment>
<name>A0A1Q3DVB0_LENED</name>
<dbReference type="PANTHER" id="PTHR31987">
    <property type="entry name" value="GLUTAMINASE A-RELATED"/>
    <property type="match status" value="1"/>
</dbReference>
<evidence type="ECO:0000256" key="7">
    <source>
        <dbReference type="RuleBase" id="RU000489"/>
    </source>
</evidence>
<reference evidence="9 10" key="1">
    <citation type="submission" date="2016-08" db="EMBL/GenBank/DDBJ databases">
        <authorList>
            <consortium name="Lentinula edodes genome sequencing consortium"/>
            <person name="Sakamoto Y."/>
            <person name="Nakade K."/>
            <person name="Sato S."/>
            <person name="Yoshida Y."/>
            <person name="Miyazaki K."/>
            <person name="Natsume S."/>
            <person name="Konno N."/>
        </authorList>
    </citation>
    <scope>NUCLEOTIDE SEQUENCE [LARGE SCALE GENOMIC DNA]</scope>
    <source>
        <strain evidence="9 10">NBRC 111202</strain>
    </source>
</reference>
<dbReference type="InterPro" id="IPR017853">
    <property type="entry name" value="GH"/>
</dbReference>
<proteinExistence type="predicted"/>
<dbReference type="InterPro" id="IPR001223">
    <property type="entry name" value="Glyco_hydro18_cat"/>
</dbReference>
<dbReference type="Pfam" id="PF00704">
    <property type="entry name" value="Glyco_hydro_18"/>
    <property type="match status" value="1"/>
</dbReference>
<evidence type="ECO:0000256" key="5">
    <source>
        <dbReference type="ARBA" id="ARBA00023295"/>
    </source>
</evidence>
<dbReference type="Pfam" id="PF17168">
    <property type="entry name" value="DUF5127"/>
    <property type="match status" value="1"/>
</dbReference>
<dbReference type="InterPro" id="IPR011583">
    <property type="entry name" value="Chitinase_II/V-like_cat"/>
</dbReference>
<keyword evidence="5 7" id="KW-0326">Glycosidase</keyword>
<dbReference type="GO" id="GO:0006032">
    <property type="term" value="P:chitin catabolic process"/>
    <property type="evidence" value="ECO:0007669"/>
    <property type="project" value="UniProtKB-KW"/>
</dbReference>
<dbReference type="PROSITE" id="PS51910">
    <property type="entry name" value="GH18_2"/>
    <property type="match status" value="1"/>
</dbReference>
<dbReference type="SUPFAM" id="SSF48208">
    <property type="entry name" value="Six-hairpin glycosidases"/>
    <property type="match status" value="1"/>
</dbReference>
<keyword evidence="2 7" id="KW-0378">Hydrolase</keyword>
<protein>
    <submittedName>
        <fullName evidence="9">DUF1793-domain-containing protein</fullName>
    </submittedName>
</protein>
<evidence type="ECO:0000256" key="4">
    <source>
        <dbReference type="ARBA" id="ARBA00023277"/>
    </source>
</evidence>
<comment type="caution">
    <text evidence="9">The sequence shown here is derived from an EMBL/GenBank/DDBJ whole genome shotgun (WGS) entry which is preliminary data.</text>
</comment>
<feature type="domain" description="GH18" evidence="8">
    <location>
        <begin position="68"/>
        <end position="433"/>
    </location>
</feature>
<dbReference type="Proteomes" id="UP000188533">
    <property type="component" value="Unassembled WGS sequence"/>
</dbReference>
<sequence>MYSSSSLSSSSSIPQASSATVSALDVLETPQPEIVTSPDGSEAVFIDPGPPYDSSISDGDASTQAARSLVMGYYPYWVGSTFPPEQIDFTKYDWVDFAFASLNQTFQLSFEDPSCPDLLRRTIAAAHAKGKYVKASIGGWGGSQYFSSAVSTDSNRRTFVQEVIRMIQTYNLDGVDFDWEYPGHEGLPGNQVDPADSSNYLLFLQLLRSSLPRIKKITAATSQTPFTDSNGQPMKDVSAFAPVLDWIMIMNYDVWQSSSTPGPNAPLYDGCHNSTQPQASAASAVKQWGQAGFPLNKQVLGVPYYGYLSNSNATRLRTRASSPSVRLTADEGADQGSVTFRNLVKQGALVASPSSDGRRRTFTASSGFNRYWDECSATPFLRSQTSRQLVSYDDPESLHMKGQFVKKMVRSPYLSAWLPQGNGSALNDAWPQFWTGQILGWAGFVNVDGTSYIFLGDASVSSASFNKATQKSANFTATQSTFVLSAGSVDLTVRFLSPVEPSDFTKQSMPFAYMAISAASNDGSSHAVQIYSDISAEWISGNTSLAANWSTSTEDVLTHQIQLQNPAPFSEIDDRAQYGSAYYSTLNQSGITYQTGEDIIVRAQFINKGKLNNVLDTNFRAISDDWPVFAYAHDLGTVSSDATTPVVISVGFVRDPTLEYIVANGALQNRSSYFLNSFTSPSDAMSSFLQDYDNALDRAFAFDAQVDSDASTISSDYAGLNVNTVDVVFPSWPGLLYLNPDLGKLLLEGLLAYQATGQYPNKWSVHDLGATYPKAVGHNDGQDEAMPVEESGNMVIMALSYAIKSGDTSQLAKYESLLDQWTQFLIEDSLVPNNQLSTDDFAGTLANQTNLAIKGIVGIAAMAKIAALLGDTSKSSNYSSIASSYVSEWQAFATSSEGDHLTLNYGNDSSWGLSYNLYADKLLQLNVFPESVYTMQTEWYKSVQNTYGVPLDTR</sequence>
<dbReference type="InterPro" id="IPR032514">
    <property type="entry name" value="GtaA_central"/>
</dbReference>
<dbReference type="EMBL" id="BDGU01000007">
    <property type="protein sequence ID" value="GAV98941.1"/>
    <property type="molecule type" value="Genomic_DNA"/>
</dbReference>
<evidence type="ECO:0000259" key="8">
    <source>
        <dbReference type="PROSITE" id="PS51910"/>
    </source>
</evidence>
<dbReference type="PANTHER" id="PTHR31987:SF1">
    <property type="entry name" value="GLUTAMINASE A"/>
    <property type="match status" value="1"/>
</dbReference>
<keyword evidence="4" id="KW-0119">Carbohydrate metabolism</keyword>
<dbReference type="SUPFAM" id="SSF51445">
    <property type="entry name" value="(Trans)glycosidases"/>
    <property type="match status" value="1"/>
</dbReference>
<dbReference type="InterPro" id="IPR001579">
    <property type="entry name" value="Glyco_hydro_18_chit_AS"/>
</dbReference>
<keyword evidence="6" id="KW-0624">Polysaccharide degradation</keyword>
<evidence type="ECO:0000256" key="6">
    <source>
        <dbReference type="ARBA" id="ARBA00023326"/>
    </source>
</evidence>
<dbReference type="AlphaFoldDB" id="A0A1Q3DVB0"/>
<reference evidence="9 10" key="2">
    <citation type="submission" date="2017-02" db="EMBL/GenBank/DDBJ databases">
        <title>A genome survey and senescence transcriptome analysis in Lentinula edodes.</title>
        <authorList>
            <person name="Sakamoto Y."/>
            <person name="Nakade K."/>
            <person name="Sato S."/>
            <person name="Yoshida Y."/>
            <person name="Miyazaki K."/>
            <person name="Natsume S."/>
            <person name="Konno N."/>
        </authorList>
    </citation>
    <scope>NUCLEOTIDE SEQUENCE [LARGE SCALE GENOMIC DNA]</scope>
    <source>
        <strain evidence="9 10">NBRC 111202</strain>
    </source>
</reference>
<dbReference type="SMART" id="SM00636">
    <property type="entry name" value="Glyco_18"/>
    <property type="match status" value="1"/>
</dbReference>
<evidence type="ECO:0000256" key="2">
    <source>
        <dbReference type="ARBA" id="ARBA00022801"/>
    </source>
</evidence>
<dbReference type="InterPro" id="IPR033433">
    <property type="entry name" value="GtaA_N"/>
</dbReference>
<organism evidence="9 10">
    <name type="scientific">Lentinula edodes</name>
    <name type="common">Shiitake mushroom</name>
    <name type="synonym">Lentinus edodes</name>
    <dbReference type="NCBI Taxonomy" id="5353"/>
    <lineage>
        <taxon>Eukaryota</taxon>
        <taxon>Fungi</taxon>
        <taxon>Dikarya</taxon>
        <taxon>Basidiomycota</taxon>
        <taxon>Agaricomycotina</taxon>
        <taxon>Agaricomycetes</taxon>
        <taxon>Agaricomycetidae</taxon>
        <taxon>Agaricales</taxon>
        <taxon>Marasmiineae</taxon>
        <taxon>Omphalotaceae</taxon>
        <taxon>Lentinula</taxon>
    </lineage>
</organism>
<evidence type="ECO:0000256" key="1">
    <source>
        <dbReference type="ARBA" id="ARBA00000822"/>
    </source>
</evidence>
<dbReference type="PROSITE" id="PS01095">
    <property type="entry name" value="GH18_1"/>
    <property type="match status" value="1"/>
</dbReference>
<dbReference type="Pfam" id="PF16335">
    <property type="entry name" value="GtaA_6_Hairpin"/>
    <property type="match status" value="1"/>
</dbReference>
<evidence type="ECO:0000313" key="9">
    <source>
        <dbReference type="EMBL" id="GAV98941.1"/>
    </source>
</evidence>
<keyword evidence="10" id="KW-1185">Reference proteome</keyword>
<dbReference type="Gene3D" id="3.20.20.80">
    <property type="entry name" value="Glycosidases"/>
    <property type="match status" value="1"/>
</dbReference>
<dbReference type="GO" id="GO:0008843">
    <property type="term" value="F:endochitinase activity"/>
    <property type="evidence" value="ECO:0007669"/>
    <property type="project" value="UniProtKB-EC"/>
</dbReference>
<accession>A0A1Q3DVB0</accession>
<evidence type="ECO:0000313" key="10">
    <source>
        <dbReference type="Proteomes" id="UP000188533"/>
    </source>
</evidence>
<dbReference type="InterPro" id="IPR052743">
    <property type="entry name" value="Glutaminase_GtaA"/>
</dbReference>